<reference evidence="1 2" key="1">
    <citation type="journal article" date="2009" name="PLoS Genet.">
        <title>Genomic analysis of the basal lineage fungus Rhizopus oryzae reveals a whole-genome duplication.</title>
        <authorList>
            <person name="Ma L.-J."/>
            <person name="Ibrahim A.S."/>
            <person name="Skory C."/>
            <person name="Grabherr M.G."/>
            <person name="Burger G."/>
            <person name="Butler M."/>
            <person name="Elias M."/>
            <person name="Idnurm A."/>
            <person name="Lang B.F."/>
            <person name="Sone T."/>
            <person name="Abe A."/>
            <person name="Calvo S.E."/>
            <person name="Corrochano L.M."/>
            <person name="Engels R."/>
            <person name="Fu J."/>
            <person name="Hansberg W."/>
            <person name="Kim J.-M."/>
            <person name="Kodira C.D."/>
            <person name="Koehrsen M.J."/>
            <person name="Liu B."/>
            <person name="Miranda-Saavedra D."/>
            <person name="O'Leary S."/>
            <person name="Ortiz-Castellanos L."/>
            <person name="Poulter R."/>
            <person name="Rodriguez-Romero J."/>
            <person name="Ruiz-Herrera J."/>
            <person name="Shen Y.-Q."/>
            <person name="Zeng Q."/>
            <person name="Galagan J."/>
            <person name="Birren B.W."/>
            <person name="Cuomo C.A."/>
            <person name="Wickes B.L."/>
        </authorList>
    </citation>
    <scope>NUCLEOTIDE SEQUENCE [LARGE SCALE GENOMIC DNA]</scope>
    <source>
        <strain evidence="2">RA 99-880 / ATCC MYA-4621 / FGSC 9543 / NRRL 43880</strain>
    </source>
</reference>
<organism evidence="1 2">
    <name type="scientific">Rhizopus delemar (strain RA 99-880 / ATCC MYA-4621 / FGSC 9543 / NRRL 43880)</name>
    <name type="common">Mucormycosis agent</name>
    <name type="synonym">Rhizopus arrhizus var. delemar</name>
    <dbReference type="NCBI Taxonomy" id="246409"/>
    <lineage>
        <taxon>Eukaryota</taxon>
        <taxon>Fungi</taxon>
        <taxon>Fungi incertae sedis</taxon>
        <taxon>Mucoromycota</taxon>
        <taxon>Mucoromycotina</taxon>
        <taxon>Mucoromycetes</taxon>
        <taxon>Mucorales</taxon>
        <taxon>Mucorineae</taxon>
        <taxon>Rhizopodaceae</taxon>
        <taxon>Rhizopus</taxon>
    </lineage>
</organism>
<dbReference type="VEuPathDB" id="FungiDB:RO3G_07066"/>
<dbReference type="EMBL" id="CH476736">
    <property type="protein sequence ID" value="EIE82361.1"/>
    <property type="molecule type" value="Genomic_DNA"/>
</dbReference>
<evidence type="ECO:0000313" key="2">
    <source>
        <dbReference type="Proteomes" id="UP000009138"/>
    </source>
</evidence>
<keyword evidence="2" id="KW-1185">Reference proteome</keyword>
<dbReference type="GeneID" id="93614037"/>
<accession>I1C1N1</accession>
<proteinExistence type="predicted"/>
<dbReference type="Proteomes" id="UP000009138">
    <property type="component" value="Unassembled WGS sequence"/>
</dbReference>
<evidence type="ECO:0000313" key="1">
    <source>
        <dbReference type="EMBL" id="EIE82361.1"/>
    </source>
</evidence>
<name>I1C1N1_RHIO9</name>
<gene>
    <name evidence="1" type="ORF">RO3G_07066</name>
</gene>
<protein>
    <submittedName>
        <fullName evidence="1">Uncharacterized protein</fullName>
    </submittedName>
</protein>
<sequence>MDSAFSTENRRIVLFIIQSSSKLLLGTIHRTETPHQPKRIKTFKQHTWTW</sequence>
<dbReference type="AlphaFoldDB" id="I1C1N1"/>
<dbReference type="RefSeq" id="XP_067517757.1">
    <property type="nucleotide sequence ID" value="XM_067661656.1"/>
</dbReference>
<dbReference type="InParanoid" id="I1C1N1"/>